<dbReference type="Proteomes" id="UP000195521">
    <property type="component" value="Unassembled WGS sequence"/>
</dbReference>
<dbReference type="RefSeq" id="XP_028546195.1">
    <property type="nucleotide sequence ID" value="XM_028690394.1"/>
</dbReference>
<evidence type="ECO:0000313" key="3">
    <source>
        <dbReference type="Proteomes" id="UP000195521"/>
    </source>
</evidence>
<evidence type="ECO:0000256" key="1">
    <source>
        <dbReference type="SAM" id="Phobius"/>
    </source>
</evidence>
<dbReference type="GeneID" id="39750352"/>
<dbReference type="OMA" id="ANYLNCV"/>
<accession>A0A1Y1JLZ6</accession>
<keyword evidence="1" id="KW-0472">Membrane</keyword>
<dbReference type="AlphaFoldDB" id="A0A1Y1JLZ6"/>
<evidence type="ECO:0000313" key="2">
    <source>
        <dbReference type="EMBL" id="GAW83606.1"/>
    </source>
</evidence>
<keyword evidence="1" id="KW-0812">Transmembrane</keyword>
<comment type="caution">
    <text evidence="2">The sequence shown here is derived from an EMBL/GenBank/DDBJ whole genome shotgun (WGS) entry which is preliminary data.</text>
</comment>
<keyword evidence="1" id="KW-1133">Transmembrane helix</keyword>
<feature type="transmembrane region" description="Helical" evidence="1">
    <location>
        <begin position="20"/>
        <end position="39"/>
    </location>
</feature>
<dbReference type="EMBL" id="BDQF01000015">
    <property type="protein sequence ID" value="GAW83606.1"/>
    <property type="molecule type" value="Genomic_DNA"/>
</dbReference>
<sequence length="131" mass="15597">MINLVTSILYSTYGRNSRNFYFKTFLFFANYLNFVCLILKKISCLFNRENYRELCSLCNIKSENYNGLQKESKNLNLLNFARFTNLEILNNSLLEKETEINDQLSTQLEDSEEDEYNFDFIDIVQQNGFEE</sequence>
<name>A0A1Y1JLZ6_PLAGO</name>
<keyword evidence="3" id="KW-1185">Reference proteome</keyword>
<gene>
    <name evidence="2" type="ORF">PGO_144040</name>
</gene>
<proteinExistence type="predicted"/>
<protein>
    <submittedName>
        <fullName evidence="2">Uncharacterized protein</fullName>
    </submittedName>
</protein>
<dbReference type="OrthoDB" id="375810at2759"/>
<organism evidence="2 3">
    <name type="scientific">Plasmodium gonderi</name>
    <dbReference type="NCBI Taxonomy" id="77519"/>
    <lineage>
        <taxon>Eukaryota</taxon>
        <taxon>Sar</taxon>
        <taxon>Alveolata</taxon>
        <taxon>Apicomplexa</taxon>
        <taxon>Aconoidasida</taxon>
        <taxon>Haemosporida</taxon>
        <taxon>Plasmodiidae</taxon>
        <taxon>Plasmodium</taxon>
        <taxon>Plasmodium (Plasmodium)</taxon>
    </lineage>
</organism>
<reference evidence="3" key="1">
    <citation type="submission" date="2017-04" db="EMBL/GenBank/DDBJ databases">
        <title>Plasmodium gonderi genome.</title>
        <authorList>
            <person name="Arisue N."/>
            <person name="Honma H."/>
            <person name="Kawai S."/>
            <person name="Tougan T."/>
            <person name="Tanabe K."/>
            <person name="Horii T."/>
        </authorList>
    </citation>
    <scope>NUCLEOTIDE SEQUENCE [LARGE SCALE GENOMIC DNA]</scope>
    <source>
        <strain evidence="3">ATCC 30045</strain>
    </source>
</reference>